<dbReference type="Proteomes" id="UP001202328">
    <property type="component" value="Unassembled WGS sequence"/>
</dbReference>
<evidence type="ECO:0000259" key="4">
    <source>
        <dbReference type="PROSITE" id="PS50127"/>
    </source>
</evidence>
<keyword evidence="3" id="KW-1133">Transmembrane helix</keyword>
<dbReference type="Gene3D" id="3.10.110.10">
    <property type="entry name" value="Ubiquitin Conjugating Enzyme"/>
    <property type="match status" value="2"/>
</dbReference>
<gene>
    <name evidence="5" type="ORF">MKW98_004315</name>
</gene>
<dbReference type="SUPFAM" id="SSF54495">
    <property type="entry name" value="UBC-like"/>
    <property type="match status" value="1"/>
</dbReference>
<reference evidence="5" key="1">
    <citation type="submission" date="2022-04" db="EMBL/GenBank/DDBJ databases">
        <title>A functionally conserved STORR gene fusion in Papaver species that diverged 16.8 million years ago.</title>
        <authorList>
            <person name="Catania T."/>
        </authorList>
    </citation>
    <scope>NUCLEOTIDE SEQUENCE</scope>
    <source>
        <strain evidence="5">S-188037</strain>
    </source>
</reference>
<comment type="caution">
    <text evidence="5">The sequence shown here is derived from an EMBL/GenBank/DDBJ whole genome shotgun (WGS) entry which is preliminary data.</text>
</comment>
<dbReference type="GO" id="GO:0061631">
    <property type="term" value="F:ubiquitin conjugating enzyme activity"/>
    <property type="evidence" value="ECO:0007669"/>
    <property type="project" value="TreeGrafter"/>
</dbReference>
<accession>A0AAD4XTJ8</accession>
<name>A0AAD4XTJ8_9MAGN</name>
<dbReference type="EMBL" id="JAJJMB010004170">
    <property type="protein sequence ID" value="KAI3943810.1"/>
    <property type="molecule type" value="Genomic_DNA"/>
</dbReference>
<evidence type="ECO:0000313" key="5">
    <source>
        <dbReference type="EMBL" id="KAI3943810.1"/>
    </source>
</evidence>
<dbReference type="AlphaFoldDB" id="A0AAD4XTJ8"/>
<dbReference type="PANTHER" id="PTHR46116:SF41">
    <property type="entry name" value="UBIQUITIN-CONJUGATING ENZYME E2 25-RELATED"/>
    <property type="match status" value="1"/>
</dbReference>
<dbReference type="InterPro" id="IPR000608">
    <property type="entry name" value="UBC"/>
</dbReference>
<dbReference type="Pfam" id="PF00179">
    <property type="entry name" value="UQ_con"/>
    <property type="match status" value="1"/>
</dbReference>
<evidence type="ECO:0000256" key="3">
    <source>
        <dbReference type="SAM" id="Phobius"/>
    </source>
</evidence>
<proteinExistence type="predicted"/>
<sequence>MENIRDEETIEIRIQGGKFKQFDIIEEASSFSDHHYYNRPPKKYSDQWRNTISQEWDIFKERLPDSIFVRANRERPDLLRALIIGPQGSPYHDGLFFFDIQFPSKYPDTPPRIHYCCYDVKSMNRHIPYIDSLDFLVKHKIPLVALLLWIHGYQVYTADTLLYTPDYNYREQTTLMCKEGIFTNSWNTMVSVINKPPKCFEEFVSQHFLDQAKTILTTCKAYINGRVKRADTDIPNLRQEKFDLMESIYYKLVSAFQKNGSSLENLCKLGIQFHGKPSCSRRKRIITWIGAFIVCSFMVILMYFVLGGFWRQAKEILNS</sequence>
<dbReference type="PANTHER" id="PTHR46116">
    <property type="entry name" value="(E3-INDEPENDENT) E2 UBIQUITIN-CONJUGATING ENZYME"/>
    <property type="match status" value="1"/>
</dbReference>
<keyword evidence="6" id="KW-1185">Reference proteome</keyword>
<feature type="transmembrane region" description="Helical" evidence="3">
    <location>
        <begin position="285"/>
        <end position="306"/>
    </location>
</feature>
<feature type="domain" description="UBC core" evidence="4">
    <location>
        <begin position="47"/>
        <end position="221"/>
    </location>
</feature>
<keyword evidence="3" id="KW-0812">Transmembrane</keyword>
<dbReference type="InterPro" id="IPR016135">
    <property type="entry name" value="UBQ-conjugating_enzyme/RWD"/>
</dbReference>
<keyword evidence="1" id="KW-0808">Transferase</keyword>
<keyword evidence="3" id="KW-0472">Membrane</keyword>
<dbReference type="PROSITE" id="PS50127">
    <property type="entry name" value="UBC_2"/>
    <property type="match status" value="1"/>
</dbReference>
<protein>
    <recommendedName>
        <fullName evidence="4">UBC core domain-containing protein</fullName>
    </recommendedName>
</protein>
<organism evidence="5 6">
    <name type="scientific">Papaver atlanticum</name>
    <dbReference type="NCBI Taxonomy" id="357466"/>
    <lineage>
        <taxon>Eukaryota</taxon>
        <taxon>Viridiplantae</taxon>
        <taxon>Streptophyta</taxon>
        <taxon>Embryophyta</taxon>
        <taxon>Tracheophyta</taxon>
        <taxon>Spermatophyta</taxon>
        <taxon>Magnoliopsida</taxon>
        <taxon>Ranunculales</taxon>
        <taxon>Papaveraceae</taxon>
        <taxon>Papaveroideae</taxon>
        <taxon>Papaver</taxon>
    </lineage>
</organism>
<keyword evidence="2" id="KW-0833">Ubl conjugation pathway</keyword>
<evidence type="ECO:0000256" key="1">
    <source>
        <dbReference type="ARBA" id="ARBA00022679"/>
    </source>
</evidence>
<evidence type="ECO:0000256" key="2">
    <source>
        <dbReference type="ARBA" id="ARBA00022786"/>
    </source>
</evidence>
<evidence type="ECO:0000313" key="6">
    <source>
        <dbReference type="Proteomes" id="UP001202328"/>
    </source>
</evidence>